<dbReference type="Gene3D" id="2.60.40.790">
    <property type="match status" value="1"/>
</dbReference>
<dbReference type="PANTHER" id="PTHR45640:SF32">
    <property type="entry name" value="STRESS-INDUCED PROTEIN 1"/>
    <property type="match status" value="1"/>
</dbReference>
<feature type="region of interest" description="Disordered" evidence="3">
    <location>
        <begin position="1"/>
        <end position="25"/>
    </location>
</feature>
<organism evidence="5 7">
    <name type="scientific">Parascaris univalens</name>
    <name type="common">Nematode worm</name>
    <dbReference type="NCBI Taxonomy" id="6257"/>
    <lineage>
        <taxon>Eukaryota</taxon>
        <taxon>Metazoa</taxon>
        <taxon>Ecdysozoa</taxon>
        <taxon>Nematoda</taxon>
        <taxon>Chromadorea</taxon>
        <taxon>Rhabditida</taxon>
        <taxon>Spirurina</taxon>
        <taxon>Ascaridomorpha</taxon>
        <taxon>Ascaridoidea</taxon>
        <taxon>Ascarididae</taxon>
        <taxon>Parascaris</taxon>
    </lineage>
</organism>
<dbReference type="PROSITE" id="PS01031">
    <property type="entry name" value="SHSP"/>
    <property type="match status" value="1"/>
</dbReference>
<reference evidence="6 7" key="1">
    <citation type="submission" date="2022-11" db="UniProtKB">
        <authorList>
            <consortium name="WormBaseParasite"/>
        </authorList>
    </citation>
    <scope>IDENTIFICATION</scope>
</reference>
<feature type="domain" description="SHSP" evidence="4">
    <location>
        <begin position="71"/>
        <end position="184"/>
    </location>
</feature>
<dbReference type="PANTHER" id="PTHR45640">
    <property type="entry name" value="HEAT SHOCK PROTEIN HSP-12.2-RELATED"/>
    <property type="match status" value="1"/>
</dbReference>
<evidence type="ECO:0000313" key="5">
    <source>
        <dbReference type="Proteomes" id="UP000887569"/>
    </source>
</evidence>
<keyword evidence="5" id="KW-1185">Reference proteome</keyword>
<dbReference type="GO" id="GO:0036498">
    <property type="term" value="P:IRE1-mediated unfolded protein response"/>
    <property type="evidence" value="ECO:0007669"/>
    <property type="project" value="TreeGrafter"/>
</dbReference>
<evidence type="ECO:0000313" key="6">
    <source>
        <dbReference type="WBParaSite" id="PgR006_g142_t01"/>
    </source>
</evidence>
<dbReference type="GO" id="GO:0005737">
    <property type="term" value="C:cytoplasm"/>
    <property type="evidence" value="ECO:0007669"/>
    <property type="project" value="TreeGrafter"/>
</dbReference>
<dbReference type="GO" id="GO:0051082">
    <property type="term" value="F:unfolded protein binding"/>
    <property type="evidence" value="ECO:0007669"/>
    <property type="project" value="TreeGrafter"/>
</dbReference>
<accession>A0A915AES9</accession>
<evidence type="ECO:0000256" key="2">
    <source>
        <dbReference type="RuleBase" id="RU003616"/>
    </source>
</evidence>
<dbReference type="WBParaSite" id="PgR006_g142_t02">
    <property type="protein sequence ID" value="PgR006_g142_t02"/>
    <property type="gene ID" value="PgR006_g142"/>
</dbReference>
<evidence type="ECO:0000313" key="7">
    <source>
        <dbReference type="WBParaSite" id="PgR006_g142_t02"/>
    </source>
</evidence>
<dbReference type="Pfam" id="PF00011">
    <property type="entry name" value="HSP20"/>
    <property type="match status" value="1"/>
</dbReference>
<dbReference type="InterPro" id="IPR001436">
    <property type="entry name" value="Alpha-crystallin/sHSP_animal"/>
</dbReference>
<evidence type="ECO:0000256" key="1">
    <source>
        <dbReference type="PROSITE-ProRule" id="PRU00285"/>
    </source>
</evidence>
<dbReference type="WBParaSite" id="PgR006_g142_t01">
    <property type="protein sequence ID" value="PgR006_g142_t01"/>
    <property type="gene ID" value="PgR006_g142"/>
</dbReference>
<dbReference type="Proteomes" id="UP000887569">
    <property type="component" value="Unplaced"/>
</dbReference>
<dbReference type="GO" id="GO:0009408">
    <property type="term" value="P:response to heat"/>
    <property type="evidence" value="ECO:0007669"/>
    <property type="project" value="TreeGrafter"/>
</dbReference>
<dbReference type="GO" id="GO:0005634">
    <property type="term" value="C:nucleus"/>
    <property type="evidence" value="ECO:0007669"/>
    <property type="project" value="TreeGrafter"/>
</dbReference>
<dbReference type="CDD" id="cd06526">
    <property type="entry name" value="metazoan_ACD"/>
    <property type="match status" value="1"/>
</dbReference>
<sequence length="236" mass="27169">MRGQKLSGEKKRWRETSGDEESSFDNCSIPSSSFVMTPAGQFFSGFFGETMRSFDYPLHKVAPYWTEQPVMRECNVGTTLGEVVDDDKKFTFEMDVSQFHPNELSVDLNETDRELIVEGNQESSDDNKKSTTTRRFKRYIDVPHDIRIDELASQITHNGKLKISAPKHGPDQPVIIRRIPIRLIAEDERQSANHNSQIFGKRSAKYWPINSAQRENIRSNPYELTIFQIDPHRNGS</sequence>
<dbReference type="SUPFAM" id="SSF49764">
    <property type="entry name" value="HSP20-like chaperones"/>
    <property type="match status" value="1"/>
</dbReference>
<dbReference type="AlphaFoldDB" id="A0A915AES9"/>
<feature type="compositionally biased region" description="Basic and acidic residues" evidence="3">
    <location>
        <begin position="7"/>
        <end position="17"/>
    </location>
</feature>
<dbReference type="GO" id="GO:0042026">
    <property type="term" value="P:protein refolding"/>
    <property type="evidence" value="ECO:0007669"/>
    <property type="project" value="TreeGrafter"/>
</dbReference>
<protein>
    <submittedName>
        <fullName evidence="6 7">SHSP domain-containing protein</fullName>
    </submittedName>
</protein>
<proteinExistence type="inferred from homology"/>
<comment type="similarity">
    <text evidence="1 2">Belongs to the small heat shock protein (HSP20) family.</text>
</comment>
<evidence type="ECO:0000259" key="4">
    <source>
        <dbReference type="PROSITE" id="PS01031"/>
    </source>
</evidence>
<name>A0A915AES9_PARUN</name>
<dbReference type="InterPro" id="IPR002068">
    <property type="entry name" value="A-crystallin/Hsp20_dom"/>
</dbReference>
<evidence type="ECO:0000256" key="3">
    <source>
        <dbReference type="SAM" id="MobiDB-lite"/>
    </source>
</evidence>
<dbReference type="InterPro" id="IPR008978">
    <property type="entry name" value="HSP20-like_chaperone"/>
</dbReference>